<evidence type="ECO:0000256" key="6">
    <source>
        <dbReference type="ARBA" id="ARBA00022833"/>
    </source>
</evidence>
<feature type="region of interest" description="Disordered" evidence="10">
    <location>
        <begin position="1079"/>
        <end position="1152"/>
    </location>
</feature>
<comment type="caution">
    <text evidence="13">The sequence shown here is derived from an EMBL/GenBank/DDBJ whole genome shotgun (WGS) entry which is preliminary data.</text>
</comment>
<evidence type="ECO:0000313" key="14">
    <source>
        <dbReference type="Proteomes" id="UP000788993"/>
    </source>
</evidence>
<accession>A0A9P8P4E3</accession>
<dbReference type="Proteomes" id="UP000788993">
    <property type="component" value="Unassembled WGS sequence"/>
</dbReference>
<dbReference type="GO" id="GO:0005634">
    <property type="term" value="C:nucleus"/>
    <property type="evidence" value="ECO:0007669"/>
    <property type="project" value="UniProtKB-SubCell"/>
</dbReference>
<dbReference type="Gene3D" id="1.10.150.20">
    <property type="entry name" value="5' to 3' exonuclease, C-terminal subdomain"/>
    <property type="match status" value="1"/>
</dbReference>
<evidence type="ECO:0000256" key="5">
    <source>
        <dbReference type="ARBA" id="ARBA00022771"/>
    </source>
</evidence>
<dbReference type="PROSITE" id="PS51907">
    <property type="entry name" value="ZF_UBZ3"/>
    <property type="match status" value="1"/>
</dbReference>
<dbReference type="SUPFAM" id="SSF100879">
    <property type="entry name" value="Lesion bypass DNA polymerase (Y-family), little finger domain"/>
    <property type="match status" value="1"/>
</dbReference>
<dbReference type="GO" id="GO:0007064">
    <property type="term" value="P:mitotic sister chromatid cohesion"/>
    <property type="evidence" value="ECO:0007669"/>
    <property type="project" value="UniProtKB-ARBA"/>
</dbReference>
<evidence type="ECO:0000256" key="7">
    <source>
        <dbReference type="ARBA" id="ARBA00023204"/>
    </source>
</evidence>
<reference evidence="13" key="1">
    <citation type="journal article" date="2021" name="Open Biol.">
        <title>Shared evolutionary footprints suggest mitochondrial oxidative damage underlies multiple complex I losses in fungi.</title>
        <authorList>
            <person name="Schikora-Tamarit M.A."/>
            <person name="Marcet-Houben M."/>
            <person name="Nosek J."/>
            <person name="Gabaldon T."/>
        </authorList>
    </citation>
    <scope>NUCLEOTIDE SEQUENCE</scope>
    <source>
        <strain evidence="13">NCAIM Y.01608</strain>
    </source>
</reference>
<dbReference type="Gene3D" id="3.30.70.270">
    <property type="match status" value="1"/>
</dbReference>
<dbReference type="Pfam" id="PF00817">
    <property type="entry name" value="IMS"/>
    <property type="match status" value="1"/>
</dbReference>
<organism evidence="13 14">
    <name type="scientific">Ogataea polymorpha</name>
    <dbReference type="NCBI Taxonomy" id="460523"/>
    <lineage>
        <taxon>Eukaryota</taxon>
        <taxon>Fungi</taxon>
        <taxon>Dikarya</taxon>
        <taxon>Ascomycota</taxon>
        <taxon>Saccharomycotina</taxon>
        <taxon>Pichiomycetes</taxon>
        <taxon>Pichiales</taxon>
        <taxon>Pichiaceae</taxon>
        <taxon>Ogataea</taxon>
    </lineage>
</organism>
<keyword evidence="8" id="KW-0539">Nucleus</keyword>
<dbReference type="GO" id="GO:0035861">
    <property type="term" value="C:site of double-strand break"/>
    <property type="evidence" value="ECO:0007669"/>
    <property type="project" value="TreeGrafter"/>
</dbReference>
<dbReference type="InterPro" id="IPR041298">
    <property type="entry name" value="UBZ3"/>
</dbReference>
<keyword evidence="14" id="KW-1185">Reference proteome</keyword>
<sequence length="1152" mass="131042">MHVPEESVARINEHGKIPDPQTSHIGPDENIGKEGQERRRVFESCEVPFVRHKEEVDAVIQKVHKGDFVCDIETFSHEPEVVSSAQLEDLDRVDLACVAYTQVQVPEPDTCCDKQKTLVRERESKLSKRNGCRLLPRGVCDFFSRNKHGDSTKTGKKITINIFTTRKNLITPHTMLIVPSNSSYTYQNLLDLNNVERSTDSPLSVIGHIDINAYFAQYEQIRLGLTPQDPVVCLQWNSLIAVSYAAREYGISRMDSLQTARLKCPDVVVAHTAVFKKGEDVWKYVDYLPEPVDHKVSLEPYRRESRKMMRFFKGFCDSVEKASVDECFLDLGRMVHRKMMELFPSLREIPENPRDTMLPPIPDKLPPELEETHGVFIPVENDAVIVSDWDDIAMMIGSLLGYELRRKLKKEMGYTTSFGVGRVKTVAKLASDFKKPNEQTTVFNRAIDNFFDNFSLTDFWSMGGKIGRQILETLQADPGSREIRYIRDNFSLADLTRELRDPQLAERLYRMVRGEMRQPIKQRTDVKSMGSHKNFRGNSVSKPEDILDWFKVFIVDLVLRLQELDDENDAKRRPTKLTLYMRNRASVTCSRQCTFPIIRDLDEIRRKCHELSLKLLKELEENWDAQRHGPMFPSTHGGLALSGFQELSGYSRIDEMIKSGPRREQEEPPRAVTGDNYICLQCGRELPASERTEHEDYHYAKMLDSTLNKQSYGERLLHGREKRGSSGDAGRPSKRTNVVDVQLVDFLQSQALGLWNKGKHKEDGEDHAAEEDKSICKVNGVRDKWSEEGDQESPQPVGRLGNTHTLLSNSQWVGLGNNDKDTWSPGGGEEEDVQTREENHGVSHTLVWIHAKLALVQNLGSDGCENDQTHGHTDTTANQSESSSEPVNNKQRADRGGKVDNTKNNRGLERVGQTHRLENGGTVVEEIVVTRQLLQRLQDHTNKQSVENLWLTSEQLAPRRRAGLALDLNGVQNDGGLVLDKFGVNFHLVDLGNRPLGVLEPVFLDQVSWRLRHERHTKDHQQGPCKTQSQWNSPLSRVVVVVVCTVGRAVTKEDTKSDHKLVAGNESTSNLLWRGLRDEHRTQHRNGTDGQTRNDSADEKLHPRSNRGDLDDNTNNVNNHRQHDTDFSTFRVCKPTKSQTTESTTDVEDGDH</sequence>
<dbReference type="SUPFAM" id="SSF56672">
    <property type="entry name" value="DNA/RNA polymerases"/>
    <property type="match status" value="1"/>
</dbReference>
<reference evidence="13" key="2">
    <citation type="submission" date="2021-01" db="EMBL/GenBank/DDBJ databases">
        <authorList>
            <person name="Schikora-Tamarit M.A."/>
        </authorList>
    </citation>
    <scope>NUCLEOTIDE SEQUENCE</scope>
    <source>
        <strain evidence="13">NCAIM Y.01608</strain>
    </source>
</reference>
<keyword evidence="7" id="KW-0234">DNA repair</keyword>
<dbReference type="Gene3D" id="3.40.1170.60">
    <property type="match status" value="1"/>
</dbReference>
<evidence type="ECO:0000313" key="13">
    <source>
        <dbReference type="EMBL" id="KAH3664824.1"/>
    </source>
</evidence>
<dbReference type="PANTHER" id="PTHR45873:SF1">
    <property type="entry name" value="DNA POLYMERASE ETA"/>
    <property type="match status" value="1"/>
</dbReference>
<dbReference type="InterPro" id="IPR052230">
    <property type="entry name" value="DNA_polymerase_eta"/>
</dbReference>
<feature type="compositionally biased region" description="Polar residues" evidence="10">
    <location>
        <begin position="874"/>
        <end position="890"/>
    </location>
</feature>
<dbReference type="AlphaFoldDB" id="A0A9P8P4E3"/>
<dbReference type="Pfam" id="PF18439">
    <property type="entry name" value="zf_UBZ"/>
    <property type="match status" value="1"/>
</dbReference>
<keyword evidence="2" id="KW-0808">Transferase</keyword>
<dbReference type="EMBL" id="JAEUBD010001178">
    <property type="protein sequence ID" value="KAH3664824.1"/>
    <property type="molecule type" value="Genomic_DNA"/>
</dbReference>
<feature type="region of interest" description="Disordered" evidence="10">
    <location>
        <begin position="809"/>
        <end position="838"/>
    </location>
</feature>
<evidence type="ECO:0000259" key="11">
    <source>
        <dbReference type="PROSITE" id="PS50173"/>
    </source>
</evidence>
<evidence type="ECO:0000256" key="3">
    <source>
        <dbReference type="ARBA" id="ARBA00022723"/>
    </source>
</evidence>
<feature type="compositionally biased region" description="Basic and acidic residues" evidence="10">
    <location>
        <begin position="1"/>
        <end position="17"/>
    </location>
</feature>
<dbReference type="Gene3D" id="3.30.1490.100">
    <property type="entry name" value="DNA polymerase, Y-family, little finger domain"/>
    <property type="match status" value="1"/>
</dbReference>
<keyword evidence="5" id="KW-0863">Zinc-finger</keyword>
<evidence type="ECO:0000256" key="4">
    <source>
        <dbReference type="ARBA" id="ARBA00022763"/>
    </source>
</evidence>
<dbReference type="GO" id="GO:0005657">
    <property type="term" value="C:replication fork"/>
    <property type="evidence" value="ECO:0007669"/>
    <property type="project" value="UniProtKB-ARBA"/>
</dbReference>
<dbReference type="FunFam" id="3.40.1170.60:FF:000008">
    <property type="entry name" value="DNA polymerase eta subunit"/>
    <property type="match status" value="1"/>
</dbReference>
<dbReference type="GO" id="GO:0009314">
    <property type="term" value="P:response to radiation"/>
    <property type="evidence" value="ECO:0007669"/>
    <property type="project" value="TreeGrafter"/>
</dbReference>
<feature type="compositionally biased region" description="Basic and acidic residues" evidence="10">
    <location>
        <begin position="1095"/>
        <end position="1110"/>
    </location>
</feature>
<feature type="domain" description="UBZ3-type" evidence="12">
    <location>
        <begin position="672"/>
        <end position="706"/>
    </location>
</feature>
<evidence type="ECO:0000256" key="8">
    <source>
        <dbReference type="ARBA" id="ARBA00023242"/>
    </source>
</evidence>
<dbReference type="InterPro" id="IPR036775">
    <property type="entry name" value="DNA_pol_Y-fam_lit_finger_sf"/>
</dbReference>
<evidence type="ECO:0000256" key="1">
    <source>
        <dbReference type="ARBA" id="ARBA00004123"/>
    </source>
</evidence>
<feature type="domain" description="UmuC" evidence="11">
    <location>
        <begin position="206"/>
        <end position="463"/>
    </location>
</feature>
<dbReference type="InterPro" id="IPR043502">
    <property type="entry name" value="DNA/RNA_pol_sf"/>
</dbReference>
<dbReference type="GO" id="GO:0070987">
    <property type="term" value="P:error-free translesion synthesis"/>
    <property type="evidence" value="ECO:0007669"/>
    <property type="project" value="UniProtKB-ARBA"/>
</dbReference>
<dbReference type="GO" id="GO:0008270">
    <property type="term" value="F:zinc ion binding"/>
    <property type="evidence" value="ECO:0007669"/>
    <property type="project" value="UniProtKB-KW"/>
</dbReference>
<dbReference type="GO" id="GO:0003684">
    <property type="term" value="F:damaged DNA binding"/>
    <property type="evidence" value="ECO:0007669"/>
    <property type="project" value="InterPro"/>
</dbReference>
<dbReference type="GO" id="GO:0006281">
    <property type="term" value="P:DNA repair"/>
    <property type="evidence" value="ECO:0007669"/>
    <property type="project" value="UniProtKB-KW"/>
</dbReference>
<dbReference type="PROSITE" id="PS50173">
    <property type="entry name" value="UMUC"/>
    <property type="match status" value="1"/>
</dbReference>
<keyword evidence="3" id="KW-0479">Metal-binding</keyword>
<name>A0A9P8P4E3_9ASCO</name>
<evidence type="ECO:0000256" key="9">
    <source>
        <dbReference type="ARBA" id="ARBA00044975"/>
    </source>
</evidence>
<dbReference type="GO" id="GO:0003887">
    <property type="term" value="F:DNA-directed DNA polymerase activity"/>
    <property type="evidence" value="ECO:0007669"/>
    <property type="project" value="TreeGrafter"/>
</dbReference>
<feature type="region of interest" description="Disordered" evidence="10">
    <location>
        <begin position="1"/>
        <end position="37"/>
    </location>
</feature>
<comment type="subcellular location">
    <subcellularLocation>
        <location evidence="1">Nucleus</location>
    </subcellularLocation>
</comment>
<keyword evidence="6" id="KW-0862">Zinc</keyword>
<feature type="compositionally biased region" description="Basic and acidic residues" evidence="10">
    <location>
        <begin position="26"/>
        <end position="37"/>
    </location>
</feature>
<dbReference type="InterPro" id="IPR001126">
    <property type="entry name" value="UmuC"/>
</dbReference>
<evidence type="ECO:0000259" key="12">
    <source>
        <dbReference type="PROSITE" id="PS51907"/>
    </source>
</evidence>
<gene>
    <name evidence="13" type="ORF">OGATHE_003639</name>
</gene>
<keyword evidence="4" id="KW-0227">DNA damage</keyword>
<dbReference type="InterPro" id="IPR043128">
    <property type="entry name" value="Rev_trsase/Diguanyl_cyclase"/>
</dbReference>
<feature type="region of interest" description="Disordered" evidence="10">
    <location>
        <begin position="784"/>
        <end position="803"/>
    </location>
</feature>
<evidence type="ECO:0000256" key="10">
    <source>
        <dbReference type="SAM" id="MobiDB-lite"/>
    </source>
</evidence>
<feature type="compositionally biased region" description="Basic and acidic residues" evidence="10">
    <location>
        <begin position="891"/>
        <end position="909"/>
    </location>
</feature>
<dbReference type="PANTHER" id="PTHR45873">
    <property type="entry name" value="DNA POLYMERASE ETA"/>
    <property type="match status" value="1"/>
</dbReference>
<feature type="region of interest" description="Disordered" evidence="10">
    <location>
        <begin position="864"/>
        <end position="916"/>
    </location>
</feature>
<evidence type="ECO:0000256" key="2">
    <source>
        <dbReference type="ARBA" id="ARBA00022679"/>
    </source>
</evidence>
<proteinExistence type="predicted"/>
<dbReference type="Pfam" id="PF11799">
    <property type="entry name" value="IMS_C"/>
    <property type="match status" value="1"/>
</dbReference>
<dbReference type="InterPro" id="IPR017961">
    <property type="entry name" value="DNA_pol_Y-fam_little_finger"/>
</dbReference>
<protein>
    <recommendedName>
        <fullName evidence="9">DNA polymerase eta</fullName>
    </recommendedName>
</protein>
<dbReference type="GO" id="GO:0042276">
    <property type="term" value="P:error-prone translesion synthesis"/>
    <property type="evidence" value="ECO:0007669"/>
    <property type="project" value="TreeGrafter"/>
</dbReference>